<dbReference type="GO" id="GO:0005829">
    <property type="term" value="C:cytosol"/>
    <property type="evidence" value="ECO:0007669"/>
    <property type="project" value="TreeGrafter"/>
</dbReference>
<evidence type="ECO:0000256" key="2">
    <source>
        <dbReference type="ARBA" id="ARBA00022516"/>
    </source>
</evidence>
<dbReference type="GO" id="GO:0000036">
    <property type="term" value="F:acyl carrier activity"/>
    <property type="evidence" value="ECO:0007669"/>
    <property type="project" value="UniProtKB-UniRule"/>
</dbReference>
<name>E7G8T6_9FIRM</name>
<evidence type="ECO:0000256" key="4">
    <source>
        <dbReference type="ARBA" id="ARBA00022832"/>
    </source>
</evidence>
<dbReference type="NCBIfam" id="NF002148">
    <property type="entry name" value="PRK00982.1-2"/>
    <property type="match status" value="1"/>
</dbReference>
<gene>
    <name evidence="7" type="primary">acpP</name>
    <name evidence="9" type="ORF">HMPREF9488_01174</name>
</gene>
<evidence type="ECO:0000256" key="6">
    <source>
        <dbReference type="ARBA" id="ARBA00023160"/>
    </source>
</evidence>
<comment type="PTM">
    <text evidence="7">4'-phosphopantetheine is transferred from CoA to a specific serine of apo-ACP by AcpS. This modification is essential for activity because fatty acids are bound in thioester linkage to the sulfhydryl of the prosthetic group.</text>
</comment>
<dbReference type="OrthoDB" id="9804551at2"/>
<keyword evidence="4 7" id="KW-0276">Fatty acid metabolism</keyword>
<dbReference type="Gene3D" id="1.10.1200.10">
    <property type="entry name" value="ACP-like"/>
    <property type="match status" value="1"/>
</dbReference>
<keyword evidence="6 7" id="KW-0275">Fatty acid biosynthesis</keyword>
<dbReference type="InterPro" id="IPR003231">
    <property type="entry name" value="ACP"/>
</dbReference>
<evidence type="ECO:0000256" key="3">
    <source>
        <dbReference type="ARBA" id="ARBA00022553"/>
    </source>
</evidence>
<evidence type="ECO:0000256" key="1">
    <source>
        <dbReference type="ARBA" id="ARBA00022450"/>
    </source>
</evidence>
<dbReference type="GO" id="GO:0016020">
    <property type="term" value="C:membrane"/>
    <property type="evidence" value="ECO:0007669"/>
    <property type="project" value="GOC"/>
</dbReference>
<accession>E7G8T6</accession>
<keyword evidence="3 7" id="KW-0597">Phosphoprotein</keyword>
<sequence>MFEQVKDALVESLNIDGGDIKLESNLKDDLGIDSLAAVELSLDLETEFDVEISDEELAALVSVEDIVKLIESKQ</sequence>
<dbReference type="AlphaFoldDB" id="E7G8T6"/>
<dbReference type="InterPro" id="IPR036736">
    <property type="entry name" value="ACP-like_sf"/>
</dbReference>
<keyword evidence="7" id="KW-0963">Cytoplasm</keyword>
<comment type="subcellular location">
    <subcellularLocation>
        <location evidence="7">Cytoplasm</location>
    </subcellularLocation>
</comment>
<comment type="function">
    <text evidence="7">Carrier of the growing fatty acid chain in fatty acid biosynthesis.</text>
</comment>
<dbReference type="eggNOG" id="COG0236">
    <property type="taxonomic scope" value="Bacteria"/>
</dbReference>
<comment type="pathway">
    <text evidence="7">Lipid metabolism; fatty acid biosynthesis.</text>
</comment>
<dbReference type="Proteomes" id="UP000003157">
    <property type="component" value="Unassembled WGS sequence"/>
</dbReference>
<dbReference type="PROSITE" id="PS50075">
    <property type="entry name" value="CARRIER"/>
    <property type="match status" value="1"/>
</dbReference>
<keyword evidence="1 7" id="KW-0596">Phosphopantetheine</keyword>
<evidence type="ECO:0000256" key="5">
    <source>
        <dbReference type="ARBA" id="ARBA00023098"/>
    </source>
</evidence>
<feature type="domain" description="Carrier" evidence="8">
    <location>
        <begin position="1"/>
        <end position="74"/>
    </location>
</feature>
<evidence type="ECO:0000256" key="7">
    <source>
        <dbReference type="HAMAP-Rule" id="MF_01217"/>
    </source>
</evidence>
<dbReference type="HOGENOM" id="CLU_108696_5_2_9"/>
<reference evidence="9 10" key="1">
    <citation type="submission" date="2010-12" db="EMBL/GenBank/DDBJ databases">
        <title>The Genome Sequence of Coprobacillus sp. strain 29_1.</title>
        <authorList>
            <consortium name="The Broad Institute Genome Sequencing Platform"/>
            <person name="Earl A."/>
            <person name="Ward D."/>
            <person name="Feldgarden M."/>
            <person name="Gevers D."/>
            <person name="Daigneault M."/>
            <person name="Sibley C.D."/>
            <person name="White A."/>
            <person name="Strauss J."/>
            <person name="Allen-Vercoe E."/>
            <person name="Young S.K."/>
            <person name="Zeng Q."/>
            <person name="Gargeya S."/>
            <person name="Fitzgerald M."/>
            <person name="Haas B."/>
            <person name="Abouelleil A."/>
            <person name="Alvarado L."/>
            <person name="Arachchi H.M."/>
            <person name="Berlin A."/>
            <person name="Brown A."/>
            <person name="Chapman S.B."/>
            <person name="Chen Z."/>
            <person name="Dunbar C."/>
            <person name="Freedman E."/>
            <person name="Gearin G."/>
            <person name="Gellesch M."/>
            <person name="Goldberg J."/>
            <person name="Griggs A."/>
            <person name="Gujja S."/>
            <person name="Heilman E."/>
            <person name="Heiman D."/>
            <person name="Howarth C."/>
            <person name="Larson L."/>
            <person name="Lui A."/>
            <person name="MacDonald P.J.P."/>
            <person name="Mehta T."/>
            <person name="Montmayeur A."/>
            <person name="Murphy C."/>
            <person name="Neiman D."/>
            <person name="Pearson M."/>
            <person name="Priest M."/>
            <person name="Roberts A."/>
            <person name="Saif S."/>
            <person name="Shea T."/>
            <person name="Shenoy N."/>
            <person name="Sisk P."/>
            <person name="Stolte C."/>
            <person name="Sykes S."/>
            <person name="White J."/>
            <person name="Yandava C."/>
            <person name="Nusbaum C."/>
            <person name="Birren B."/>
        </authorList>
    </citation>
    <scope>NUCLEOTIDE SEQUENCE [LARGE SCALE GENOMIC DNA]</scope>
    <source>
        <strain evidence="9 10">29_1</strain>
    </source>
</reference>
<dbReference type="GO" id="GO:0009245">
    <property type="term" value="P:lipid A biosynthetic process"/>
    <property type="evidence" value="ECO:0007669"/>
    <property type="project" value="TreeGrafter"/>
</dbReference>
<feature type="modified residue" description="O-(pantetheine 4'-phosphoryl)serine" evidence="7">
    <location>
        <position position="34"/>
    </location>
</feature>
<dbReference type="EMBL" id="ADKX01000022">
    <property type="protein sequence ID" value="EFW05529.1"/>
    <property type="molecule type" value="Genomic_DNA"/>
</dbReference>
<dbReference type="PANTHER" id="PTHR20863:SF76">
    <property type="entry name" value="CARRIER DOMAIN-CONTAINING PROTEIN"/>
    <property type="match status" value="1"/>
</dbReference>
<dbReference type="UniPathway" id="UPA00094"/>
<dbReference type="InterPro" id="IPR009081">
    <property type="entry name" value="PP-bd_ACP"/>
</dbReference>
<evidence type="ECO:0000313" key="9">
    <source>
        <dbReference type="EMBL" id="EFW05529.1"/>
    </source>
</evidence>
<dbReference type="GO" id="GO:0000035">
    <property type="term" value="F:acyl binding"/>
    <property type="evidence" value="ECO:0007669"/>
    <property type="project" value="TreeGrafter"/>
</dbReference>
<protein>
    <recommendedName>
        <fullName evidence="7">Acyl carrier protein</fullName>
        <shortName evidence="7">ACP</shortName>
    </recommendedName>
</protein>
<dbReference type="SUPFAM" id="SSF47336">
    <property type="entry name" value="ACP-like"/>
    <property type="match status" value="1"/>
</dbReference>
<keyword evidence="5 7" id="KW-0443">Lipid metabolism</keyword>
<keyword evidence="2 7" id="KW-0444">Lipid biosynthesis</keyword>
<organism evidence="9 10">
    <name type="scientific">Coprobacillus cateniformis</name>
    <dbReference type="NCBI Taxonomy" id="100884"/>
    <lineage>
        <taxon>Bacteria</taxon>
        <taxon>Bacillati</taxon>
        <taxon>Bacillota</taxon>
        <taxon>Erysipelotrichia</taxon>
        <taxon>Erysipelotrichales</taxon>
        <taxon>Coprobacillaceae</taxon>
        <taxon>Coprobacillus</taxon>
    </lineage>
</organism>
<dbReference type="RefSeq" id="WP_008788290.1">
    <property type="nucleotide sequence ID" value="NZ_AKCB01000002.1"/>
</dbReference>
<comment type="similarity">
    <text evidence="7">Belongs to the acyl carrier protein (ACP) family.</text>
</comment>
<dbReference type="GeneID" id="78230814"/>
<evidence type="ECO:0000259" key="8">
    <source>
        <dbReference type="PROSITE" id="PS50075"/>
    </source>
</evidence>
<dbReference type="HAMAP" id="MF_01217">
    <property type="entry name" value="Acyl_carrier"/>
    <property type="match status" value="1"/>
</dbReference>
<comment type="caution">
    <text evidence="9">The sequence shown here is derived from an EMBL/GenBank/DDBJ whole genome shotgun (WGS) entry which is preliminary data.</text>
</comment>
<proteinExistence type="inferred from homology"/>
<dbReference type="STRING" id="100884.GCA_000269565_03016"/>
<evidence type="ECO:0000313" key="10">
    <source>
        <dbReference type="Proteomes" id="UP000003157"/>
    </source>
</evidence>
<dbReference type="PANTHER" id="PTHR20863">
    <property type="entry name" value="ACYL CARRIER PROTEIN"/>
    <property type="match status" value="1"/>
</dbReference>
<keyword evidence="10" id="KW-1185">Reference proteome</keyword>
<dbReference type="Pfam" id="PF00550">
    <property type="entry name" value="PP-binding"/>
    <property type="match status" value="1"/>
</dbReference>